<evidence type="ECO:0000313" key="9">
    <source>
        <dbReference type="EMBL" id="KAB2351388.1"/>
    </source>
</evidence>
<dbReference type="PRINTS" id="PR00359">
    <property type="entry name" value="BP450"/>
</dbReference>
<dbReference type="PANTHER" id="PTHR46696:SF4">
    <property type="entry name" value="BIOTIN BIOSYNTHESIS CYTOCHROME P450"/>
    <property type="match status" value="1"/>
</dbReference>
<evidence type="ECO:0000256" key="4">
    <source>
        <dbReference type="ARBA" id="ARBA00023002"/>
    </source>
</evidence>
<dbReference type="InterPro" id="IPR002397">
    <property type="entry name" value="Cyt_P450_B"/>
</dbReference>
<accession>A0A6H9Z7N5</accession>
<keyword evidence="5 7" id="KW-0408">Iron</keyword>
<feature type="region of interest" description="Disordered" evidence="8">
    <location>
        <begin position="1"/>
        <end position="47"/>
    </location>
</feature>
<dbReference type="GO" id="GO:0005506">
    <property type="term" value="F:iron ion binding"/>
    <property type="evidence" value="ECO:0007669"/>
    <property type="project" value="InterPro"/>
</dbReference>
<dbReference type="AlphaFoldDB" id="A0A6H9Z7N5"/>
<dbReference type="GO" id="GO:0020037">
    <property type="term" value="F:heme binding"/>
    <property type="evidence" value="ECO:0007669"/>
    <property type="project" value="InterPro"/>
</dbReference>
<evidence type="ECO:0000256" key="1">
    <source>
        <dbReference type="ARBA" id="ARBA00010617"/>
    </source>
</evidence>
<evidence type="ECO:0000256" key="6">
    <source>
        <dbReference type="ARBA" id="ARBA00023033"/>
    </source>
</evidence>
<evidence type="ECO:0000256" key="7">
    <source>
        <dbReference type="RuleBase" id="RU000461"/>
    </source>
</evidence>
<keyword evidence="4 7" id="KW-0560">Oxidoreductase</keyword>
<dbReference type="Pfam" id="PF00067">
    <property type="entry name" value="p450"/>
    <property type="match status" value="1"/>
</dbReference>
<keyword evidence="10" id="KW-1185">Reference proteome</keyword>
<keyword evidence="2 7" id="KW-0349">Heme</keyword>
<comment type="similarity">
    <text evidence="1 7">Belongs to the cytochrome P450 family.</text>
</comment>
<dbReference type="CDD" id="cd11033">
    <property type="entry name" value="CYP142-like"/>
    <property type="match status" value="1"/>
</dbReference>
<evidence type="ECO:0000256" key="3">
    <source>
        <dbReference type="ARBA" id="ARBA00022723"/>
    </source>
</evidence>
<dbReference type="InterPro" id="IPR001128">
    <property type="entry name" value="Cyt_P450"/>
</dbReference>
<evidence type="ECO:0000313" key="10">
    <source>
        <dbReference type="Proteomes" id="UP000468735"/>
    </source>
</evidence>
<feature type="compositionally biased region" description="Low complexity" evidence="8">
    <location>
        <begin position="1"/>
        <end position="31"/>
    </location>
</feature>
<dbReference type="GO" id="GO:0008395">
    <property type="term" value="F:steroid hydroxylase activity"/>
    <property type="evidence" value="ECO:0007669"/>
    <property type="project" value="TreeGrafter"/>
</dbReference>
<organism evidence="9 10">
    <name type="scientific">Actinomadura rudentiformis</name>
    <dbReference type="NCBI Taxonomy" id="359158"/>
    <lineage>
        <taxon>Bacteria</taxon>
        <taxon>Bacillati</taxon>
        <taxon>Actinomycetota</taxon>
        <taxon>Actinomycetes</taxon>
        <taxon>Streptosporangiales</taxon>
        <taxon>Thermomonosporaceae</taxon>
        <taxon>Actinomadura</taxon>
    </lineage>
</organism>
<dbReference type="Gene3D" id="1.10.630.10">
    <property type="entry name" value="Cytochrome P450"/>
    <property type="match status" value="1"/>
</dbReference>
<evidence type="ECO:0000256" key="2">
    <source>
        <dbReference type="ARBA" id="ARBA00022617"/>
    </source>
</evidence>
<dbReference type="OrthoDB" id="3203662at2"/>
<keyword evidence="3 7" id="KW-0479">Metal-binding</keyword>
<sequence>MSTAATTCAAAPTSAPCSTPCSAPAPSTASTVHLPGSDRPRGDQPQARSTLMTDLKVDLLDGEMYATDPWSVYARLRAEAPVYHDAENGLYGISRHADVFAIERDARLWSSAGGYRPQLPSDPSMIGQDDPEHMRRRRLVYDRFTPRGVARYADRIRATAIDCVDTALEKGTVDAVAELAAPLPARVIGWLLGFPEDAWPKIVHWSETAGPAGGGRRYITDAATIAAGEFALAALEMAKERRTCPTDDLLSIWSNVGPGQPAYDDEHLAHEALLLLVGGAETTRTVIATAIDALIQHPDQWRLLREDPALIPDAVEEFIRWTTPILNMCRVPTRDTELHGVPIPAGEQVLLMYGSANRDETVFDAPETFDVTRTPGDHIAFGLGAHFCLGASLARLELRIFFEEYLARVGTAEWADAEGPRLLRNAFFRGVSSLPITLTPSP</sequence>
<evidence type="ECO:0000256" key="5">
    <source>
        <dbReference type="ARBA" id="ARBA00023004"/>
    </source>
</evidence>
<dbReference type="GO" id="GO:0006707">
    <property type="term" value="P:cholesterol catabolic process"/>
    <property type="evidence" value="ECO:0007669"/>
    <property type="project" value="TreeGrafter"/>
</dbReference>
<dbReference type="SUPFAM" id="SSF48264">
    <property type="entry name" value="Cytochrome P450"/>
    <property type="match status" value="1"/>
</dbReference>
<dbReference type="PANTHER" id="PTHR46696">
    <property type="entry name" value="P450, PUTATIVE (EUROFUNG)-RELATED"/>
    <property type="match status" value="1"/>
</dbReference>
<dbReference type="FunFam" id="1.10.630.10:FF:000018">
    <property type="entry name" value="Cytochrome P450 monooxygenase"/>
    <property type="match status" value="1"/>
</dbReference>
<dbReference type="GO" id="GO:0036199">
    <property type="term" value="F:cholest-4-en-3-one 26-monooxygenase activity"/>
    <property type="evidence" value="ECO:0007669"/>
    <property type="project" value="TreeGrafter"/>
</dbReference>
<proteinExistence type="inferred from homology"/>
<evidence type="ECO:0000256" key="8">
    <source>
        <dbReference type="SAM" id="MobiDB-lite"/>
    </source>
</evidence>
<reference evidence="9 10" key="1">
    <citation type="submission" date="2019-09" db="EMBL/GenBank/DDBJ databases">
        <title>Actinomadura physcomitrii sp. nov., a novel actinomycete isolated from moss [Physcomitrium sphaericum (Ludw) Fuernr].</title>
        <authorList>
            <person name="Zhuang X."/>
            <person name="Liu C."/>
        </authorList>
    </citation>
    <scope>NUCLEOTIDE SEQUENCE [LARGE SCALE GENOMIC DNA]</scope>
    <source>
        <strain evidence="9 10">HMC1</strain>
    </source>
</reference>
<dbReference type="InterPro" id="IPR017972">
    <property type="entry name" value="Cyt_P450_CS"/>
</dbReference>
<dbReference type="Proteomes" id="UP000468735">
    <property type="component" value="Unassembled WGS sequence"/>
</dbReference>
<dbReference type="EMBL" id="WBMT01000002">
    <property type="protein sequence ID" value="KAB2351388.1"/>
    <property type="molecule type" value="Genomic_DNA"/>
</dbReference>
<comment type="caution">
    <text evidence="9">The sequence shown here is derived from an EMBL/GenBank/DDBJ whole genome shotgun (WGS) entry which is preliminary data.</text>
</comment>
<name>A0A6H9Z7N5_9ACTN</name>
<dbReference type="InterPro" id="IPR036396">
    <property type="entry name" value="Cyt_P450_sf"/>
</dbReference>
<protein>
    <submittedName>
        <fullName evidence="9">Cytochrome P450</fullName>
    </submittedName>
</protein>
<keyword evidence="6 7" id="KW-0503">Monooxygenase</keyword>
<dbReference type="PROSITE" id="PS00086">
    <property type="entry name" value="CYTOCHROME_P450"/>
    <property type="match status" value="1"/>
</dbReference>
<gene>
    <name evidence="9" type="ORF">F8566_03795</name>
</gene>